<keyword evidence="6" id="KW-1185">Reference proteome</keyword>
<keyword evidence="3" id="KW-0067">ATP-binding</keyword>
<reference evidence="6" key="1">
    <citation type="submission" date="2017-02" db="EMBL/GenBank/DDBJ databases">
        <authorList>
            <person name="Daims H."/>
        </authorList>
    </citation>
    <scope>NUCLEOTIDE SEQUENCE [LARGE SCALE GENOMIC DNA]</scope>
</reference>
<dbReference type="Pfam" id="PF00583">
    <property type="entry name" value="Acetyltransf_1"/>
    <property type="match status" value="1"/>
</dbReference>
<dbReference type="PANTHER" id="PTHR43334:SF1">
    <property type="entry name" value="3-HYDROXYPROPIONATE--COA LIGASE [ADP-FORMING]"/>
    <property type="match status" value="1"/>
</dbReference>
<evidence type="ECO:0000313" key="6">
    <source>
        <dbReference type="Proteomes" id="UP000195442"/>
    </source>
</evidence>
<dbReference type="AlphaFoldDB" id="A0A1R4HDZ8"/>
<dbReference type="GO" id="GO:0016874">
    <property type="term" value="F:ligase activity"/>
    <property type="evidence" value="ECO:0007669"/>
    <property type="project" value="UniProtKB-KW"/>
</dbReference>
<dbReference type="InterPro" id="IPR051538">
    <property type="entry name" value="Acyl-CoA_Synth/Transferase"/>
</dbReference>
<feature type="domain" description="N-acetyltransferase" evidence="4">
    <location>
        <begin position="161"/>
        <end position="316"/>
    </location>
</feature>
<dbReference type="Proteomes" id="UP000195442">
    <property type="component" value="Unassembled WGS sequence"/>
</dbReference>
<dbReference type="GO" id="GO:0016747">
    <property type="term" value="F:acyltransferase activity, transferring groups other than amino-acyl groups"/>
    <property type="evidence" value="ECO:0007669"/>
    <property type="project" value="InterPro"/>
</dbReference>
<keyword evidence="1" id="KW-0436">Ligase</keyword>
<dbReference type="PROSITE" id="PS51186">
    <property type="entry name" value="GNAT"/>
    <property type="match status" value="1"/>
</dbReference>
<sequence length="316" mass="34983">MDAISIEPMVVKPNGRELMVGVSNDPVFGPVITLGAGGIAVEIMGDRAVALPPLNTTLVKDLIQGTQIAKMLGAFRQMPPIDMAALESVLLRVSEMVCELPMLMEMDINPLIVDEQGALAADARVVVEFRPPNPDRYAHMAIYPYPAHLVRNLQLADGTGVVIRPIRPEDAEIEQEFVRNLSAEPRYFRFMDSMQELSLPMLARFTQIDYSREMALIAVSEEQDKEIELGVARYTINPDGESCEFALVVADCIRGKGLGHTLMIALMDVARSKGLKIMEGEVLNNNVSMLNLMQRLEFTIEASLEDDNIKTLRKAL</sequence>
<dbReference type="SUPFAM" id="SSF56059">
    <property type="entry name" value="Glutathione synthetase ATP-binding domain-like"/>
    <property type="match status" value="1"/>
</dbReference>
<dbReference type="Pfam" id="PF13549">
    <property type="entry name" value="ATP-grasp_5"/>
    <property type="match status" value="1"/>
</dbReference>
<dbReference type="EMBL" id="FUKJ01000308">
    <property type="protein sequence ID" value="SJM94110.1"/>
    <property type="molecule type" value="Genomic_DNA"/>
</dbReference>
<evidence type="ECO:0000256" key="3">
    <source>
        <dbReference type="ARBA" id="ARBA00022840"/>
    </source>
</evidence>
<dbReference type="SUPFAM" id="SSF55729">
    <property type="entry name" value="Acyl-CoA N-acyltransferases (Nat)"/>
    <property type="match status" value="1"/>
</dbReference>
<evidence type="ECO:0000259" key="4">
    <source>
        <dbReference type="PROSITE" id="PS51186"/>
    </source>
</evidence>
<name>A0A1R4HDZ8_9GAMM</name>
<evidence type="ECO:0000313" key="5">
    <source>
        <dbReference type="EMBL" id="SJM94110.1"/>
    </source>
</evidence>
<dbReference type="InterPro" id="IPR000182">
    <property type="entry name" value="GNAT_dom"/>
</dbReference>
<organism evidence="5 6">
    <name type="scientific">Crenothrix polyspora</name>
    <dbReference type="NCBI Taxonomy" id="360316"/>
    <lineage>
        <taxon>Bacteria</taxon>
        <taxon>Pseudomonadati</taxon>
        <taxon>Pseudomonadota</taxon>
        <taxon>Gammaproteobacteria</taxon>
        <taxon>Methylococcales</taxon>
        <taxon>Crenotrichaceae</taxon>
        <taxon>Crenothrix</taxon>
    </lineage>
</organism>
<dbReference type="InterPro" id="IPR016181">
    <property type="entry name" value="Acyl_CoA_acyltransferase"/>
</dbReference>
<accession>A0A1R4HDZ8</accession>
<dbReference type="Gene3D" id="3.40.630.30">
    <property type="match status" value="1"/>
</dbReference>
<protein>
    <submittedName>
        <fullName evidence="5">CoA-binding domain-containing protein</fullName>
    </submittedName>
</protein>
<evidence type="ECO:0000256" key="1">
    <source>
        <dbReference type="ARBA" id="ARBA00022598"/>
    </source>
</evidence>
<keyword evidence="2" id="KW-0547">Nucleotide-binding</keyword>
<dbReference type="GO" id="GO:0005524">
    <property type="term" value="F:ATP binding"/>
    <property type="evidence" value="ECO:0007669"/>
    <property type="project" value="UniProtKB-KW"/>
</dbReference>
<proteinExistence type="predicted"/>
<evidence type="ECO:0000256" key="2">
    <source>
        <dbReference type="ARBA" id="ARBA00022741"/>
    </source>
</evidence>
<dbReference type="Gene3D" id="3.30.470.20">
    <property type="entry name" value="ATP-grasp fold, B domain"/>
    <property type="match status" value="1"/>
</dbReference>
<gene>
    <name evidence="5" type="ORF">CRENPOLYSF2_3760006</name>
</gene>
<dbReference type="PANTHER" id="PTHR43334">
    <property type="entry name" value="ACETATE--COA LIGASE [ADP-FORMING]"/>
    <property type="match status" value="1"/>
</dbReference>